<dbReference type="AlphaFoldDB" id="A0A3D9C7J8"/>
<sequence length="269" mass="31617">MNANDNIRIDELKQPYFVWFEDNWVHDNVLHHHKKGQLVYVESGFQYITIEERIYLLPQNHAAWIPSNIIHKTNSHSEKIKLMIMFADTDQKNAFYDEINVFSVPPVLREMIKYAEKWSKLMKKDAGETIFLKALFNELPHFVEQSLKLHLCLPKDKRLEKVMEHLHHYYNTEIKIEELGELALLSSRSLERIFKKETGLTLSKYQQMLRIIKSLELLSSGNLTISETAYEVGYKSVQAYSRSFQSVMQSKPTDFMKNINLGLEKGIYS</sequence>
<dbReference type="PANTHER" id="PTHR11019:SF199">
    <property type="entry name" value="HTH-TYPE TRANSCRIPTIONAL REGULATOR NIMR"/>
    <property type="match status" value="1"/>
</dbReference>
<name>A0A3D9C7J8_9FLAO</name>
<dbReference type="SUPFAM" id="SSF46689">
    <property type="entry name" value="Homeodomain-like"/>
    <property type="match status" value="2"/>
</dbReference>
<organism evidence="5 6">
    <name type="scientific">Chryseobacterium pennae</name>
    <dbReference type="NCBI Taxonomy" id="2258962"/>
    <lineage>
        <taxon>Bacteria</taxon>
        <taxon>Pseudomonadati</taxon>
        <taxon>Bacteroidota</taxon>
        <taxon>Flavobacteriia</taxon>
        <taxon>Flavobacteriales</taxon>
        <taxon>Weeksellaceae</taxon>
        <taxon>Chryseobacterium group</taxon>
        <taxon>Chryseobacterium</taxon>
    </lineage>
</organism>
<dbReference type="InterPro" id="IPR011051">
    <property type="entry name" value="RmlC_Cupin_sf"/>
</dbReference>
<dbReference type="InterPro" id="IPR018060">
    <property type="entry name" value="HTH_AraC"/>
</dbReference>
<evidence type="ECO:0000313" key="5">
    <source>
        <dbReference type="EMBL" id="REC61678.1"/>
    </source>
</evidence>
<dbReference type="SMART" id="SM00342">
    <property type="entry name" value="HTH_ARAC"/>
    <property type="match status" value="1"/>
</dbReference>
<protein>
    <submittedName>
        <fullName evidence="5">AraC family transcriptional regulator</fullName>
    </submittedName>
</protein>
<comment type="caution">
    <text evidence="5">The sequence shown here is derived from an EMBL/GenBank/DDBJ whole genome shotgun (WGS) entry which is preliminary data.</text>
</comment>
<keyword evidence="3" id="KW-0804">Transcription</keyword>
<dbReference type="GO" id="GO:0043565">
    <property type="term" value="F:sequence-specific DNA binding"/>
    <property type="evidence" value="ECO:0007669"/>
    <property type="project" value="InterPro"/>
</dbReference>
<dbReference type="PROSITE" id="PS00041">
    <property type="entry name" value="HTH_ARAC_FAMILY_1"/>
    <property type="match status" value="1"/>
</dbReference>
<evidence type="ECO:0000256" key="3">
    <source>
        <dbReference type="ARBA" id="ARBA00023163"/>
    </source>
</evidence>
<keyword evidence="6" id="KW-1185">Reference proteome</keyword>
<accession>A0A3D9C7J8</accession>
<gene>
    <name evidence="5" type="ORF">DRF65_14595</name>
</gene>
<dbReference type="InterPro" id="IPR009057">
    <property type="entry name" value="Homeodomain-like_sf"/>
</dbReference>
<evidence type="ECO:0000313" key="6">
    <source>
        <dbReference type="Proteomes" id="UP000256686"/>
    </source>
</evidence>
<dbReference type="EMBL" id="QNVT01000013">
    <property type="protein sequence ID" value="REC61678.1"/>
    <property type="molecule type" value="Genomic_DNA"/>
</dbReference>
<dbReference type="Pfam" id="PF02311">
    <property type="entry name" value="AraC_binding"/>
    <property type="match status" value="1"/>
</dbReference>
<evidence type="ECO:0000256" key="1">
    <source>
        <dbReference type="ARBA" id="ARBA00023015"/>
    </source>
</evidence>
<dbReference type="Gene3D" id="1.10.10.60">
    <property type="entry name" value="Homeodomain-like"/>
    <property type="match status" value="1"/>
</dbReference>
<dbReference type="InterPro" id="IPR003313">
    <property type="entry name" value="AraC-bd"/>
</dbReference>
<evidence type="ECO:0000256" key="2">
    <source>
        <dbReference type="ARBA" id="ARBA00023125"/>
    </source>
</evidence>
<proteinExistence type="predicted"/>
<evidence type="ECO:0000259" key="4">
    <source>
        <dbReference type="PROSITE" id="PS01124"/>
    </source>
</evidence>
<reference evidence="6" key="1">
    <citation type="submission" date="2018-06" db="EMBL/GenBank/DDBJ databases">
        <authorList>
            <person name="Lum Nde A."/>
            <person name="Hugo C."/>
        </authorList>
    </citation>
    <scope>NUCLEOTIDE SEQUENCE [LARGE SCALE GENOMIC DNA]</scope>
    <source>
        <strain evidence="6">1_F178</strain>
    </source>
</reference>
<dbReference type="RefSeq" id="WP_115971496.1">
    <property type="nucleotide sequence ID" value="NZ_QNVT01000013.1"/>
</dbReference>
<keyword evidence="2" id="KW-0238">DNA-binding</keyword>
<dbReference type="PANTHER" id="PTHR11019">
    <property type="entry name" value="HTH-TYPE TRANSCRIPTIONAL REGULATOR NIMR"/>
    <property type="match status" value="1"/>
</dbReference>
<dbReference type="Proteomes" id="UP000256686">
    <property type="component" value="Unassembled WGS sequence"/>
</dbReference>
<dbReference type="Gene3D" id="2.60.120.10">
    <property type="entry name" value="Jelly Rolls"/>
    <property type="match status" value="1"/>
</dbReference>
<feature type="domain" description="HTH araC/xylS-type" evidence="4">
    <location>
        <begin position="160"/>
        <end position="258"/>
    </location>
</feature>
<dbReference type="InterPro" id="IPR018062">
    <property type="entry name" value="HTH_AraC-typ_CS"/>
</dbReference>
<dbReference type="SUPFAM" id="SSF51182">
    <property type="entry name" value="RmlC-like cupins"/>
    <property type="match status" value="1"/>
</dbReference>
<dbReference type="GO" id="GO:0003700">
    <property type="term" value="F:DNA-binding transcription factor activity"/>
    <property type="evidence" value="ECO:0007669"/>
    <property type="project" value="InterPro"/>
</dbReference>
<dbReference type="Pfam" id="PF12833">
    <property type="entry name" value="HTH_18"/>
    <property type="match status" value="1"/>
</dbReference>
<dbReference type="InterPro" id="IPR014710">
    <property type="entry name" value="RmlC-like_jellyroll"/>
</dbReference>
<keyword evidence="1" id="KW-0805">Transcription regulation</keyword>
<dbReference type="PROSITE" id="PS01124">
    <property type="entry name" value="HTH_ARAC_FAMILY_2"/>
    <property type="match status" value="1"/>
</dbReference>